<sequence length="147" mass="16176">MASDPLIYTLAVLTATILVLLILWVAIRYTKDRRARSQTTASRLQLEQDAAYAAENGESTVHLHCAYQPSGAPHGLNSTLLSGDHHTGVKSEGVEMQTLAAKEDEGDKAEVWLKIGASRDNLRRVSEECVLETKTVRGWNMMGSPKR</sequence>
<evidence type="ECO:0000313" key="3">
    <source>
        <dbReference type="Proteomes" id="UP001140562"/>
    </source>
</evidence>
<name>A0A9W8X7G5_9PLEO</name>
<reference evidence="2" key="1">
    <citation type="submission" date="2022-10" db="EMBL/GenBank/DDBJ databases">
        <title>Tapping the CABI collections for fungal endophytes: first genome assemblies for Collariella, Neodidymelliopsis, Ascochyta clinopodiicola, Didymella pomorum, Didymosphaeria variabile, Neocosmospora piperis and Neocucurbitaria cava.</title>
        <authorList>
            <person name="Hill R."/>
        </authorList>
    </citation>
    <scope>NUCLEOTIDE SEQUENCE</scope>
    <source>
        <strain evidence="2">IMI 360193</strain>
    </source>
</reference>
<feature type="transmembrane region" description="Helical" evidence="1">
    <location>
        <begin position="6"/>
        <end position="27"/>
    </location>
</feature>
<gene>
    <name evidence="2" type="ORF">N0V87_000674</name>
</gene>
<keyword evidence="3" id="KW-1185">Reference proteome</keyword>
<dbReference type="Proteomes" id="UP001140562">
    <property type="component" value="Unassembled WGS sequence"/>
</dbReference>
<keyword evidence="1" id="KW-0812">Transmembrane</keyword>
<evidence type="ECO:0000313" key="2">
    <source>
        <dbReference type="EMBL" id="KAJ4342957.1"/>
    </source>
</evidence>
<dbReference type="EMBL" id="JAPEUV010000004">
    <property type="protein sequence ID" value="KAJ4342957.1"/>
    <property type="molecule type" value="Genomic_DNA"/>
</dbReference>
<accession>A0A9W8X7G5</accession>
<organism evidence="2 3">
    <name type="scientific">Didymella glomerata</name>
    <dbReference type="NCBI Taxonomy" id="749621"/>
    <lineage>
        <taxon>Eukaryota</taxon>
        <taxon>Fungi</taxon>
        <taxon>Dikarya</taxon>
        <taxon>Ascomycota</taxon>
        <taxon>Pezizomycotina</taxon>
        <taxon>Dothideomycetes</taxon>
        <taxon>Pleosporomycetidae</taxon>
        <taxon>Pleosporales</taxon>
        <taxon>Pleosporineae</taxon>
        <taxon>Didymellaceae</taxon>
        <taxon>Didymella</taxon>
    </lineage>
</organism>
<protein>
    <submittedName>
        <fullName evidence="2">Uncharacterized protein</fullName>
    </submittedName>
</protein>
<keyword evidence="1" id="KW-1133">Transmembrane helix</keyword>
<proteinExistence type="predicted"/>
<dbReference type="AlphaFoldDB" id="A0A9W8X7G5"/>
<keyword evidence="1" id="KW-0472">Membrane</keyword>
<dbReference type="OrthoDB" id="3788384at2759"/>
<evidence type="ECO:0000256" key="1">
    <source>
        <dbReference type="SAM" id="Phobius"/>
    </source>
</evidence>
<comment type="caution">
    <text evidence="2">The sequence shown here is derived from an EMBL/GenBank/DDBJ whole genome shotgun (WGS) entry which is preliminary data.</text>
</comment>